<dbReference type="RefSeq" id="WP_049834238.1">
    <property type="nucleotide sequence ID" value="NZ_CP012160.1"/>
</dbReference>
<dbReference type="GO" id="GO:0005737">
    <property type="term" value="C:cytoplasm"/>
    <property type="evidence" value="ECO:0007669"/>
    <property type="project" value="TreeGrafter"/>
</dbReference>
<sequence>MTIPTPADRIPAQLAFLIEADKLKSVTRANVLSDGSRFENTAEHSWHVCLWALVFADHSGGANIPRVIQMLLVHDIVEIDAGDHPVHLDHDMDEVRRLEAAAAARIFGLLPADQGINYRLLWEEFEDGKTADARYANMIDKASPMFQELSNPVQTQDEHDILRGILETGRFSDLHDDWPEIHQHASNLLNKRHLAPLEPLASQLRFVMEADQLKSVLRGTTLCDGSRRENSGEHSWHIMLWAMTLHEHSHAPAQLDVVLMMLLLHDIVEIDAGDNPIHGTFDAAAVEAEEQAAADRLFGMLPPAQRDTFRATWEEFEAASTVDAVFAKSLDRAQPLICNLESGGGSWRDYKVTRDQLDARVGHKVKRGAPALWDALVPGLDAWFSANT</sequence>
<accession>A0A0K0Y4X8</accession>
<dbReference type="PANTHER" id="PTHR11845">
    <property type="entry name" value="5'-DEOXYNUCLEOTIDASE HDDC2"/>
    <property type="match status" value="1"/>
</dbReference>
<dbReference type="STRING" id="1458307.OSB_13390"/>
<dbReference type="InterPro" id="IPR003607">
    <property type="entry name" value="HD/PDEase_dom"/>
</dbReference>
<dbReference type="EC" id="3.1.3.89" evidence="5"/>
<name>A0A0K0Y4X8_9RHOB</name>
<keyword evidence="9" id="KW-1185">Reference proteome</keyword>
<evidence type="ECO:0000256" key="6">
    <source>
        <dbReference type="ARBA" id="ARBA00022723"/>
    </source>
</evidence>
<dbReference type="SMART" id="SM00471">
    <property type="entry name" value="HDc"/>
    <property type="match status" value="2"/>
</dbReference>
<keyword evidence="6" id="KW-0479">Metal-binding</keyword>
<comment type="cofactor">
    <cofactor evidence="3">
        <name>Co(2+)</name>
        <dbReference type="ChEBI" id="CHEBI:48828"/>
    </cofactor>
</comment>
<dbReference type="InterPro" id="IPR006674">
    <property type="entry name" value="HD_domain"/>
</dbReference>
<dbReference type="KEGG" id="otm:OSB_13390"/>
<dbReference type="Proteomes" id="UP000067444">
    <property type="component" value="Chromosome"/>
</dbReference>
<evidence type="ECO:0000256" key="1">
    <source>
        <dbReference type="ARBA" id="ARBA00001638"/>
    </source>
</evidence>
<dbReference type="InterPro" id="IPR039356">
    <property type="entry name" value="YfbR/HDDC2"/>
</dbReference>
<reference evidence="8 9" key="1">
    <citation type="journal article" date="2015" name="Genome Announc.">
        <title>Closed Genome Sequence of Octadecabacter temperatus SB1, the First Mesophilic Species of the Genus Octadecabacter.</title>
        <authorList>
            <person name="Voget S."/>
            <person name="Billerbeck S."/>
            <person name="Simon M."/>
            <person name="Daniel R."/>
        </authorList>
    </citation>
    <scope>NUCLEOTIDE SEQUENCE [LARGE SCALE GENOMIC DNA]</scope>
    <source>
        <strain evidence="8 9">SB1</strain>
    </source>
</reference>
<evidence type="ECO:0000256" key="3">
    <source>
        <dbReference type="ARBA" id="ARBA00001941"/>
    </source>
</evidence>
<evidence type="ECO:0000256" key="7">
    <source>
        <dbReference type="ARBA" id="ARBA00022801"/>
    </source>
</evidence>
<comment type="subunit">
    <text evidence="4">Homodimer.</text>
</comment>
<evidence type="ECO:0000313" key="9">
    <source>
        <dbReference type="Proteomes" id="UP000067444"/>
    </source>
</evidence>
<dbReference type="Gene3D" id="1.10.3210.10">
    <property type="entry name" value="Hypothetical protein af1432"/>
    <property type="match status" value="2"/>
</dbReference>
<dbReference type="GO" id="GO:0002953">
    <property type="term" value="F:5'-deoxynucleotidase activity"/>
    <property type="evidence" value="ECO:0007669"/>
    <property type="project" value="UniProtKB-EC"/>
</dbReference>
<comment type="cofactor">
    <cofactor evidence="2">
        <name>Mn(2+)</name>
        <dbReference type="ChEBI" id="CHEBI:29035"/>
    </cofactor>
</comment>
<dbReference type="Pfam" id="PF13023">
    <property type="entry name" value="HD_3"/>
    <property type="match status" value="2"/>
</dbReference>
<protein>
    <recommendedName>
        <fullName evidence="5">5'-deoxynucleotidase</fullName>
        <ecNumber evidence="5">3.1.3.89</ecNumber>
    </recommendedName>
</protein>
<dbReference type="GO" id="GO:0046872">
    <property type="term" value="F:metal ion binding"/>
    <property type="evidence" value="ECO:0007669"/>
    <property type="project" value="UniProtKB-KW"/>
</dbReference>
<dbReference type="PANTHER" id="PTHR11845:SF13">
    <property type="entry name" value="5'-DEOXYNUCLEOTIDASE HDDC2"/>
    <property type="match status" value="1"/>
</dbReference>
<dbReference type="PATRIC" id="fig|1458307.3.peg.1355"/>
<proteinExistence type="predicted"/>
<evidence type="ECO:0000256" key="5">
    <source>
        <dbReference type="ARBA" id="ARBA00012964"/>
    </source>
</evidence>
<gene>
    <name evidence="8" type="ORF">OSB_13390</name>
</gene>
<keyword evidence="7" id="KW-0378">Hydrolase</keyword>
<evidence type="ECO:0000256" key="2">
    <source>
        <dbReference type="ARBA" id="ARBA00001936"/>
    </source>
</evidence>
<organism evidence="8 9">
    <name type="scientific">Octadecabacter temperatus</name>
    <dbReference type="NCBI Taxonomy" id="1458307"/>
    <lineage>
        <taxon>Bacteria</taxon>
        <taxon>Pseudomonadati</taxon>
        <taxon>Pseudomonadota</taxon>
        <taxon>Alphaproteobacteria</taxon>
        <taxon>Rhodobacterales</taxon>
        <taxon>Roseobacteraceae</taxon>
        <taxon>Octadecabacter</taxon>
    </lineage>
</organism>
<comment type="catalytic activity">
    <reaction evidence="1">
        <text>a 2'-deoxyribonucleoside 5'-phosphate + H2O = a 2'-deoxyribonucleoside + phosphate</text>
        <dbReference type="Rhea" id="RHEA:36167"/>
        <dbReference type="ChEBI" id="CHEBI:15377"/>
        <dbReference type="ChEBI" id="CHEBI:18274"/>
        <dbReference type="ChEBI" id="CHEBI:43474"/>
        <dbReference type="ChEBI" id="CHEBI:65317"/>
        <dbReference type="EC" id="3.1.3.89"/>
    </reaction>
</comment>
<dbReference type="AlphaFoldDB" id="A0A0K0Y4X8"/>
<dbReference type="EMBL" id="CP012160">
    <property type="protein sequence ID" value="AKS45892.1"/>
    <property type="molecule type" value="Genomic_DNA"/>
</dbReference>
<dbReference type="SUPFAM" id="SSF109604">
    <property type="entry name" value="HD-domain/PDEase-like"/>
    <property type="match status" value="2"/>
</dbReference>
<evidence type="ECO:0000256" key="4">
    <source>
        <dbReference type="ARBA" id="ARBA00011738"/>
    </source>
</evidence>
<evidence type="ECO:0000313" key="8">
    <source>
        <dbReference type="EMBL" id="AKS45892.1"/>
    </source>
</evidence>